<dbReference type="Gene3D" id="3.30.2380.10">
    <property type="entry name" value="CGI121/TPRKB"/>
    <property type="match status" value="1"/>
</dbReference>
<comment type="caution">
    <text evidence="1">The sequence shown here is derived from an EMBL/GenBank/DDBJ whole genome shotgun (WGS) entry which is preliminary data.</text>
</comment>
<dbReference type="Proteomes" id="UP001529235">
    <property type="component" value="Unassembled WGS sequence"/>
</dbReference>
<protein>
    <submittedName>
        <fullName evidence="1">Uncharacterized protein</fullName>
    </submittedName>
</protein>
<accession>A0ABD4Z6U5</accession>
<dbReference type="AlphaFoldDB" id="A0ABD4Z6U5"/>
<evidence type="ECO:0000313" key="2">
    <source>
        <dbReference type="Proteomes" id="UP001529235"/>
    </source>
</evidence>
<dbReference type="InterPro" id="IPR036504">
    <property type="entry name" value="CGI121/TPRKB_sf"/>
</dbReference>
<keyword evidence="2" id="KW-1185">Reference proteome</keyword>
<name>A0ABD4Z6U5_9CREN</name>
<proteinExistence type="predicted"/>
<organism evidence="1 2">
    <name type="scientific">Ignisphaera cupida</name>
    <dbReference type="NCBI Taxonomy" id="3050454"/>
    <lineage>
        <taxon>Archaea</taxon>
        <taxon>Thermoproteota</taxon>
        <taxon>Thermoprotei</taxon>
        <taxon>Desulfurococcales</taxon>
        <taxon>Desulfurococcaceae</taxon>
        <taxon>Ignisphaera</taxon>
    </lineage>
</organism>
<gene>
    <name evidence="1" type="ORF">QPL79_06685</name>
</gene>
<reference evidence="1 2" key="1">
    <citation type="submission" date="2023-05" db="EMBL/GenBank/DDBJ databases">
        <title>A new hyperthermophilic archaea 'Ignisphaera cupida' sp. nov. and description of the family 'Ignisphaeraceae' fam. nov.</title>
        <authorList>
            <person name="Podosokorskaya O.A."/>
            <person name="Elcheninov A.G."/>
            <person name="Klukina A."/>
            <person name="Merkel A.Y."/>
        </authorList>
    </citation>
    <scope>NUCLEOTIDE SEQUENCE [LARGE SCALE GENOMIC DNA]</scope>
    <source>
        <strain evidence="1 2">4213-co</strain>
    </source>
</reference>
<evidence type="ECO:0000313" key="1">
    <source>
        <dbReference type="EMBL" id="MDK6029046.1"/>
    </source>
</evidence>
<sequence>MYFAFIHLNSCESLCNVLSELHGHEEFKCITTKYCSLPLQSLIIAFEKSLSAFKNKENIAKKQDLELLIRLFGMRQIKKLLKLINEEICVSQNYYVTLLYINNSLKDEEIVDIGNMLVRKAKELKCKVVSIEDLAVDKNTISNKCYAVTKTLFINWSNYCNEQVLIGISGTSEVLIL</sequence>
<dbReference type="RefSeq" id="WP_285274033.1">
    <property type="nucleotide sequence ID" value="NZ_JASNVW010000004.1"/>
</dbReference>
<dbReference type="SUPFAM" id="SSF143870">
    <property type="entry name" value="PF0523-like"/>
    <property type="match status" value="1"/>
</dbReference>
<dbReference type="EMBL" id="JASNVW010000004">
    <property type="protein sequence ID" value="MDK6029046.1"/>
    <property type="molecule type" value="Genomic_DNA"/>
</dbReference>